<reference evidence="4" key="1">
    <citation type="submission" date="2023-08" db="EMBL/GenBank/DDBJ databases">
        <title>Reference Genome Resource for the Citrus Pathogen Phytophthora citrophthora.</title>
        <authorList>
            <person name="Moller H."/>
            <person name="Coetzee B."/>
            <person name="Rose L.J."/>
            <person name="Van Niekerk J.M."/>
        </authorList>
    </citation>
    <scope>NUCLEOTIDE SEQUENCE</scope>
    <source>
        <strain evidence="4">STE-U-9442</strain>
    </source>
</reference>
<keyword evidence="2" id="KW-0663">Pyridoxal phosphate</keyword>
<feature type="compositionally biased region" description="Low complexity" evidence="3">
    <location>
        <begin position="879"/>
        <end position="911"/>
    </location>
</feature>
<comment type="caution">
    <text evidence="4">The sequence shown here is derived from an EMBL/GenBank/DDBJ whole genome shotgun (WGS) entry which is preliminary data.</text>
</comment>
<dbReference type="GO" id="GO:0030170">
    <property type="term" value="F:pyridoxal phosphate binding"/>
    <property type="evidence" value="ECO:0007669"/>
    <property type="project" value="InterPro"/>
</dbReference>
<feature type="region of interest" description="Disordered" evidence="3">
    <location>
        <begin position="947"/>
        <end position="1044"/>
    </location>
</feature>
<accession>A0AAD9GPX2</accession>
<dbReference type="InterPro" id="IPR019579">
    <property type="entry name" value="FAM161A/B"/>
</dbReference>
<dbReference type="Pfam" id="PF01053">
    <property type="entry name" value="Cys_Met_Meta_PP"/>
    <property type="match status" value="1"/>
</dbReference>
<sequence>MVFNSYHYIGTVVKNNESLPSLSLWCPRAQVVEMSSLTPQPLGISLPPQDSNAISVSMPDWDHVVGYEEGRAEVLEAMACGYPRFFRHPLVVALQTAVQNQISSDDDISQWEVMTVPTSDAAERLRRFLLDSNSDSVKNEEVSVHFVKNAVHAVRFPRRIGDTAKQFWQHSGEIVSSRHAEKLLQVLKNEGDKVPEVRHTETHSALKKRVAELYLPSKDASKVGLYPTGMGAIFSTVRLLQKLRGKDYKSILVGFPYVDTLKILSRKEWCSQGVHFFPACGEKEMKEVEEICAKEKVLGIWTEFPSNPLLSMADLKRLAKCAHDNGTVLVVDDTVGSYNVNTMKHGCADLVATSLSKIFGGTGNVMGGSVVLNPESPRIKELEALYDPEADSCIVEDDAKELLEQSKDLAERLAKTNATTAEIVQRLQKHPLVKDVFYPTLGDAKRLYDPFLNPSDDGNKPRYGPLFSILLHGGLEPAEAFYNAITVAKGPSLGTNFTLSCPYTLLAHYGELDFVESCGVDRNLIRISIGQEDVEVLWADLEQAFAAASAFIKHQMSPATLTASWSSKQSRIITPRSKRSSWNEEELDNSFNSSRYRVLDASQKQREMEDVERIVSDLEAQRRWRSTSSRSNRSSRRQEAEVVPIRSRSPHTRGSSSRFQGSSYKSSRFSFEDESGGGDESLPVGGMNSTSGGTSRSFQDQVLEELRKLKEAQQNEFQALERLQREKEEAERKAQRLEQKLREQRLEQKLREQQRQFSRSEHKPTHKSDKGSWKSKSQPDIIHHEGLNHESGRNKSGGANDSSEEDNPELSDWADVTKSPPPYSYFTTASPATSPFKRSSGWPAWGGDESLPPGPSSESECSSPEPTQTLHRRSRSKTELLSSTSRSSSATSLHIQRLSQSRSRSPSASRLNHSRDQELQRSGAFFEDKAKAEAEAGLLEKEAVDRLERARKAAPPQKLLEREAQAQQRKSQQLKELEQEQEAWEREKRAKARDVPVSTYLSAADAEEAEQKRKERIRQRADKLMQSAELPPRMAVAEATSGDEAVMTVKMKKKLRAAAEEEARWAKPKPKPVPNFDQLHSKLEAALKTRKELARRNQDEEEVANDTEASSKTKSTEFFTSRAAKLAELQEKKEARKQRLKAKEEAIRQHRQQAQDKLLARARASIAKDLSSERRPTKAETLRVQKLKNETVKQQKERLREEREAEARERRQEEAARRVRAQVKRSESFRRDNFAGNFVDLKDLDAVAKDKAREQRQQFKEAMARNKEKLLAATAARPSLMERFTTGVKRDAHRRAALEAVVKTVFQKDLATLKDVLTDDEQELAREMVAADDDEDETSEQ</sequence>
<feature type="region of interest" description="Disordered" evidence="3">
    <location>
        <begin position="1091"/>
        <end position="1116"/>
    </location>
</feature>
<dbReference type="Pfam" id="PF10595">
    <property type="entry name" value="FAM161A_B"/>
    <property type="match status" value="1"/>
</dbReference>
<dbReference type="GO" id="GO:0003962">
    <property type="term" value="F:cystathionine gamma-synthase activity"/>
    <property type="evidence" value="ECO:0007669"/>
    <property type="project" value="TreeGrafter"/>
</dbReference>
<dbReference type="InterPro" id="IPR015422">
    <property type="entry name" value="PyrdxlP-dep_Trfase_small"/>
</dbReference>
<dbReference type="GO" id="GO:0019346">
    <property type="term" value="P:transsulfuration"/>
    <property type="evidence" value="ECO:0007669"/>
    <property type="project" value="InterPro"/>
</dbReference>
<evidence type="ECO:0000256" key="3">
    <source>
        <dbReference type="SAM" id="MobiDB-lite"/>
    </source>
</evidence>
<feature type="compositionally biased region" description="Basic and acidic residues" evidence="3">
    <location>
        <begin position="722"/>
        <end position="772"/>
    </location>
</feature>
<dbReference type="PANTHER" id="PTHR42699">
    <property type="match status" value="1"/>
</dbReference>
<feature type="compositionally biased region" description="Polar residues" evidence="3">
    <location>
        <begin position="652"/>
        <end position="669"/>
    </location>
</feature>
<feature type="compositionally biased region" description="Polar residues" evidence="3">
    <location>
        <begin position="687"/>
        <end position="696"/>
    </location>
</feature>
<organism evidence="4 5">
    <name type="scientific">Phytophthora citrophthora</name>
    <dbReference type="NCBI Taxonomy" id="4793"/>
    <lineage>
        <taxon>Eukaryota</taxon>
        <taxon>Sar</taxon>
        <taxon>Stramenopiles</taxon>
        <taxon>Oomycota</taxon>
        <taxon>Peronosporomycetes</taxon>
        <taxon>Peronosporales</taxon>
        <taxon>Peronosporaceae</taxon>
        <taxon>Phytophthora</taxon>
    </lineage>
</organism>
<feature type="compositionally biased region" description="Basic and acidic residues" evidence="3">
    <location>
        <begin position="781"/>
        <end position="793"/>
    </location>
</feature>
<protein>
    <submittedName>
        <fullName evidence="4">Cystathionine gamma-synthase</fullName>
    </submittedName>
</protein>
<evidence type="ECO:0000313" key="4">
    <source>
        <dbReference type="EMBL" id="KAK1942450.1"/>
    </source>
</evidence>
<dbReference type="SUPFAM" id="SSF53383">
    <property type="entry name" value="PLP-dependent transferases"/>
    <property type="match status" value="1"/>
</dbReference>
<evidence type="ECO:0000256" key="1">
    <source>
        <dbReference type="ARBA" id="ARBA00001933"/>
    </source>
</evidence>
<name>A0AAD9GPX2_9STRA</name>
<feature type="region of interest" description="Disordered" evidence="3">
    <location>
        <begin position="1130"/>
        <end position="1226"/>
    </location>
</feature>
<gene>
    <name evidence="4" type="ORF">P3T76_005949</name>
</gene>
<dbReference type="PANTHER" id="PTHR42699:SF1">
    <property type="entry name" value="CYSTATHIONINE GAMMA-SYNTHASE-RELATED"/>
    <property type="match status" value="1"/>
</dbReference>
<dbReference type="InterPro" id="IPR051750">
    <property type="entry name" value="Trans-sulfuration_enzymes"/>
</dbReference>
<dbReference type="Gene3D" id="3.40.640.10">
    <property type="entry name" value="Type I PLP-dependent aspartate aminotransferase-like (Major domain)"/>
    <property type="match status" value="1"/>
</dbReference>
<feature type="compositionally biased region" description="Basic and acidic residues" evidence="3">
    <location>
        <begin position="1009"/>
        <end position="1023"/>
    </location>
</feature>
<dbReference type="InterPro" id="IPR015421">
    <property type="entry name" value="PyrdxlP-dep_Trfase_major"/>
</dbReference>
<dbReference type="FunFam" id="3.40.640.10:FF:000221">
    <property type="entry name" value="PLP-dependent transferase"/>
    <property type="match status" value="1"/>
</dbReference>
<evidence type="ECO:0000313" key="5">
    <source>
        <dbReference type="Proteomes" id="UP001259832"/>
    </source>
</evidence>
<keyword evidence="5" id="KW-1185">Reference proteome</keyword>
<proteinExistence type="predicted"/>
<comment type="cofactor">
    <cofactor evidence="1">
        <name>pyridoxal 5'-phosphate</name>
        <dbReference type="ChEBI" id="CHEBI:597326"/>
    </cofactor>
</comment>
<dbReference type="EMBL" id="JASMQC010000009">
    <property type="protein sequence ID" value="KAK1942450.1"/>
    <property type="molecule type" value="Genomic_DNA"/>
</dbReference>
<feature type="compositionally biased region" description="Basic and acidic residues" evidence="3">
    <location>
        <begin position="1170"/>
        <end position="1217"/>
    </location>
</feature>
<feature type="compositionally biased region" description="Basic and acidic residues" evidence="3">
    <location>
        <begin position="973"/>
        <end position="994"/>
    </location>
</feature>
<feature type="compositionally biased region" description="Polar residues" evidence="3">
    <location>
        <begin position="825"/>
        <end position="837"/>
    </location>
</feature>
<dbReference type="Gene3D" id="3.90.1150.10">
    <property type="entry name" value="Aspartate Aminotransferase, domain 1"/>
    <property type="match status" value="1"/>
</dbReference>
<feature type="compositionally biased region" description="Low complexity" evidence="3">
    <location>
        <begin position="856"/>
        <end position="866"/>
    </location>
</feature>
<dbReference type="Proteomes" id="UP001259832">
    <property type="component" value="Unassembled WGS sequence"/>
</dbReference>
<feature type="region of interest" description="Disordered" evidence="3">
    <location>
        <begin position="622"/>
        <end position="696"/>
    </location>
</feature>
<dbReference type="InterPro" id="IPR015424">
    <property type="entry name" value="PyrdxlP-dep_Trfase"/>
</dbReference>
<dbReference type="FunFam" id="3.90.1150.10:FF:000063">
    <property type="entry name" value="Probable cystathionine gamma-synthase"/>
    <property type="match status" value="1"/>
</dbReference>
<evidence type="ECO:0000256" key="2">
    <source>
        <dbReference type="ARBA" id="ARBA00022898"/>
    </source>
</evidence>
<feature type="region of interest" description="Disordered" evidence="3">
    <location>
        <begin position="721"/>
        <end position="926"/>
    </location>
</feature>
<dbReference type="InterPro" id="IPR000277">
    <property type="entry name" value="Cys/Met-Metab_PyrdxlP-dep_enz"/>
</dbReference>